<dbReference type="InterPro" id="IPR032808">
    <property type="entry name" value="DoxX"/>
</dbReference>
<organism evidence="6 7">
    <name type="scientific">Flavobacterium gillisiae</name>
    <dbReference type="NCBI Taxonomy" id="150146"/>
    <lineage>
        <taxon>Bacteria</taxon>
        <taxon>Pseudomonadati</taxon>
        <taxon>Bacteroidota</taxon>
        <taxon>Flavobacteriia</taxon>
        <taxon>Flavobacteriales</taxon>
        <taxon>Flavobacteriaceae</taxon>
        <taxon>Flavobacterium</taxon>
    </lineage>
</organism>
<keyword evidence="2 5" id="KW-0812">Transmembrane</keyword>
<evidence type="ECO:0000256" key="2">
    <source>
        <dbReference type="ARBA" id="ARBA00022692"/>
    </source>
</evidence>
<evidence type="ECO:0000313" key="7">
    <source>
        <dbReference type="Proteomes" id="UP000198951"/>
    </source>
</evidence>
<dbReference type="STRING" id="150146.SAMN05443667_10411"/>
<evidence type="ECO:0000256" key="5">
    <source>
        <dbReference type="SAM" id="Phobius"/>
    </source>
</evidence>
<keyword evidence="7" id="KW-1185">Reference proteome</keyword>
<dbReference type="Proteomes" id="UP000198951">
    <property type="component" value="Unassembled WGS sequence"/>
</dbReference>
<feature type="transmembrane region" description="Helical" evidence="5">
    <location>
        <begin position="12"/>
        <end position="32"/>
    </location>
</feature>
<dbReference type="Pfam" id="PF07681">
    <property type="entry name" value="DoxX"/>
    <property type="match status" value="1"/>
</dbReference>
<evidence type="ECO:0000256" key="3">
    <source>
        <dbReference type="ARBA" id="ARBA00022989"/>
    </source>
</evidence>
<keyword evidence="3 5" id="KW-1133">Transmembrane helix</keyword>
<dbReference type="AlphaFoldDB" id="A0A1H4ARB6"/>
<keyword evidence="4 5" id="KW-0472">Membrane</keyword>
<dbReference type="EMBL" id="FNRD01000004">
    <property type="protein sequence ID" value="SEA38242.1"/>
    <property type="molecule type" value="Genomic_DNA"/>
</dbReference>
<evidence type="ECO:0000256" key="4">
    <source>
        <dbReference type="ARBA" id="ARBA00023136"/>
    </source>
</evidence>
<name>A0A1H4ARB6_9FLAO</name>
<sequence length="138" mass="15239">MTNTLNVNRNSIIVLRVLLSGIFIVASFNHLFNLEKTVHKINQARFRELAYLFGDPSITVIASGIPMLIAGIALMIGYKTKYAALILALILVPITITIQVGQMVTIGPLFKNIALLGGLLFFIMNNLNNLKTKQNEIN</sequence>
<feature type="transmembrane region" description="Helical" evidence="5">
    <location>
        <begin position="106"/>
        <end position="124"/>
    </location>
</feature>
<dbReference type="RefSeq" id="WP_091086783.1">
    <property type="nucleotide sequence ID" value="NZ_FNRD01000004.1"/>
</dbReference>
<reference evidence="7" key="1">
    <citation type="submission" date="2016-10" db="EMBL/GenBank/DDBJ databases">
        <authorList>
            <person name="Varghese N."/>
            <person name="Submissions S."/>
        </authorList>
    </citation>
    <scope>NUCLEOTIDE SEQUENCE [LARGE SCALE GENOMIC DNA]</scope>
    <source>
        <strain evidence="7">DSM 22376</strain>
    </source>
</reference>
<accession>A0A1H4ARB6</accession>
<proteinExistence type="predicted"/>
<protein>
    <submittedName>
        <fullName evidence="6">Putative oxidoreductase</fullName>
    </submittedName>
</protein>
<dbReference type="GO" id="GO:0016020">
    <property type="term" value="C:membrane"/>
    <property type="evidence" value="ECO:0007669"/>
    <property type="project" value="UniProtKB-SubCell"/>
</dbReference>
<dbReference type="OrthoDB" id="7425328at2"/>
<evidence type="ECO:0000313" key="6">
    <source>
        <dbReference type="EMBL" id="SEA38242.1"/>
    </source>
</evidence>
<evidence type="ECO:0000256" key="1">
    <source>
        <dbReference type="ARBA" id="ARBA00004141"/>
    </source>
</evidence>
<feature type="transmembrane region" description="Helical" evidence="5">
    <location>
        <begin position="52"/>
        <end position="75"/>
    </location>
</feature>
<gene>
    <name evidence="6" type="ORF">SAMN05443667_10411</name>
</gene>
<comment type="subcellular location">
    <subcellularLocation>
        <location evidence="1">Membrane</location>
        <topology evidence="1">Multi-pass membrane protein</topology>
    </subcellularLocation>
</comment>
<feature type="transmembrane region" description="Helical" evidence="5">
    <location>
        <begin position="82"/>
        <end position="100"/>
    </location>
</feature>